<dbReference type="Proteomes" id="UP000257231">
    <property type="component" value="Segment"/>
</dbReference>
<dbReference type="InterPro" id="IPR038563">
    <property type="entry name" value="Endonuclease_7_sf"/>
</dbReference>
<gene>
    <name evidence="1" type="primary">1</name>
    <name evidence="1" type="ORF">SEA_MARGARETKALI_1</name>
</gene>
<dbReference type="RefSeq" id="YP_010649483.1">
    <property type="nucleotide sequence ID" value="NC_070769.1"/>
</dbReference>
<dbReference type="Gene3D" id="3.40.1800.10">
    <property type="entry name" value="His-Me finger endonucleases"/>
    <property type="match status" value="1"/>
</dbReference>
<sequence>MKTCSKCGVAKPLSDFYKHKSNADGRFGSCKACVLEERRLRYEADRDALKARVRQYAVENPDRVVESRNKSRTAQKADGRYAATNRKNHLLRTYGLTVEAYDEMFSAQGEACAVCRSSEPGKCWAVDHDHATGEVRGILCWNCNVGLGHFRDDPIALIAAADYVMRSRAAREAVG</sequence>
<proteinExistence type="predicted"/>
<dbReference type="InterPro" id="IPR004211">
    <property type="entry name" value="Endonuclease_7"/>
</dbReference>
<keyword evidence="2" id="KW-1185">Reference proteome</keyword>
<dbReference type="EMBL" id="MH450123">
    <property type="protein sequence ID" value="AXH44386.1"/>
    <property type="molecule type" value="Genomic_DNA"/>
</dbReference>
<evidence type="ECO:0000313" key="1">
    <source>
        <dbReference type="EMBL" id="AXH44386.1"/>
    </source>
</evidence>
<dbReference type="GeneID" id="77925108"/>
<dbReference type="KEGG" id="vg:77925108"/>
<reference evidence="2" key="1">
    <citation type="submission" date="2018-06" db="EMBL/GenBank/DDBJ databases">
        <authorList>
            <person name="Zhirakovskaya E."/>
        </authorList>
    </citation>
    <scope>NUCLEOTIDE SEQUENCE [LARGE SCALE GENOMIC DNA]</scope>
</reference>
<evidence type="ECO:0000313" key="2">
    <source>
        <dbReference type="Proteomes" id="UP000257231"/>
    </source>
</evidence>
<dbReference type="SUPFAM" id="SSF54060">
    <property type="entry name" value="His-Me finger endonucleases"/>
    <property type="match status" value="1"/>
</dbReference>
<keyword evidence="1" id="KW-0378">Hydrolase</keyword>
<name>A0A345KMY4_9CAUD</name>
<accession>A0A345KMY4</accession>
<protein>
    <submittedName>
        <fullName evidence="1">Endonuclease</fullName>
    </submittedName>
</protein>
<dbReference type="InterPro" id="IPR044925">
    <property type="entry name" value="His-Me_finger_sf"/>
</dbReference>
<keyword evidence="1" id="KW-0540">Nuclease</keyword>
<dbReference type="GO" id="GO:0004519">
    <property type="term" value="F:endonuclease activity"/>
    <property type="evidence" value="ECO:0007669"/>
    <property type="project" value="UniProtKB-KW"/>
</dbReference>
<organism evidence="1 2">
    <name type="scientific">Arthrobacter phage MargaretKali</name>
    <dbReference type="NCBI Taxonomy" id="2250414"/>
    <lineage>
        <taxon>Viruses</taxon>
        <taxon>Duplodnaviria</taxon>
        <taxon>Heunggongvirae</taxon>
        <taxon>Uroviricota</taxon>
        <taxon>Caudoviricetes</taxon>
        <taxon>Kumottavirus</taxon>
        <taxon>Kumottavirus margaretkali</taxon>
    </lineage>
</organism>
<dbReference type="Pfam" id="PF02945">
    <property type="entry name" value="Endonuclease_7"/>
    <property type="match status" value="1"/>
</dbReference>
<keyword evidence="1" id="KW-0255">Endonuclease</keyword>